<comment type="similarity">
    <text evidence="3">Belongs to the glycosyltransferase 31 family. Beta3-Gal-T subfamily.</text>
</comment>
<evidence type="ECO:0000256" key="7">
    <source>
        <dbReference type="ARBA" id="ARBA00022692"/>
    </source>
</evidence>
<comment type="pathway">
    <text evidence="2">Protein modification; protein glycosylation.</text>
</comment>
<dbReference type="GO" id="GO:0016020">
    <property type="term" value="C:membrane"/>
    <property type="evidence" value="ECO:0007669"/>
    <property type="project" value="UniProtKB-SubCell"/>
</dbReference>
<comment type="subcellular location">
    <subcellularLocation>
        <location evidence="1">Membrane</location>
        <topology evidence="1">Single-pass type II membrane protein</topology>
    </subcellularLocation>
</comment>
<dbReference type="EMBL" id="CAJNOI010000404">
    <property type="protein sequence ID" value="CAF1269459.1"/>
    <property type="molecule type" value="Genomic_DNA"/>
</dbReference>
<organism evidence="14 15">
    <name type="scientific">Adineta steineri</name>
    <dbReference type="NCBI Taxonomy" id="433720"/>
    <lineage>
        <taxon>Eukaryota</taxon>
        <taxon>Metazoa</taxon>
        <taxon>Spiralia</taxon>
        <taxon>Gnathifera</taxon>
        <taxon>Rotifera</taxon>
        <taxon>Eurotatoria</taxon>
        <taxon>Bdelloidea</taxon>
        <taxon>Adinetida</taxon>
        <taxon>Adinetidae</taxon>
        <taxon>Adineta</taxon>
    </lineage>
</organism>
<dbReference type="AlphaFoldDB" id="A0A815XB86"/>
<evidence type="ECO:0000259" key="12">
    <source>
        <dbReference type="Pfam" id="PF02434"/>
    </source>
</evidence>
<feature type="domain" description="Fringe-like glycosyltransferase" evidence="12">
    <location>
        <begin position="205"/>
        <end position="288"/>
    </location>
</feature>
<evidence type="ECO:0000313" key="14">
    <source>
        <dbReference type="EMBL" id="CAF1555311.1"/>
    </source>
</evidence>
<evidence type="ECO:0000256" key="2">
    <source>
        <dbReference type="ARBA" id="ARBA00004922"/>
    </source>
</evidence>
<dbReference type="Gene3D" id="3.90.550.50">
    <property type="match status" value="1"/>
</dbReference>
<keyword evidence="7" id="KW-0812">Transmembrane</keyword>
<dbReference type="PANTHER" id="PTHR23033">
    <property type="entry name" value="BETA1,3-GALACTOSYLTRANSFERASE"/>
    <property type="match status" value="1"/>
</dbReference>
<evidence type="ECO:0000313" key="15">
    <source>
        <dbReference type="Proteomes" id="UP000663832"/>
    </source>
</evidence>
<gene>
    <name evidence="13" type="ORF">BJG266_LOCUS30580</name>
    <name evidence="14" type="ORF">QVE165_LOCUS47434</name>
</gene>
<evidence type="ECO:0000256" key="6">
    <source>
        <dbReference type="ARBA" id="ARBA00022679"/>
    </source>
</evidence>
<dbReference type="Proteomes" id="UP000663877">
    <property type="component" value="Unassembled WGS sequence"/>
</dbReference>
<dbReference type="Proteomes" id="UP000663832">
    <property type="component" value="Unassembled WGS sequence"/>
</dbReference>
<dbReference type="Pfam" id="PF02434">
    <property type="entry name" value="Fringe"/>
    <property type="match status" value="1"/>
</dbReference>
<dbReference type="PANTHER" id="PTHR23033:SF47">
    <property type="entry name" value="APPLE DOMAIN-CONTAINING PROTEIN-RELATED"/>
    <property type="match status" value="1"/>
</dbReference>
<accession>A0A815XB86</accession>
<dbReference type="EC" id="2.4.1.122" evidence="4"/>
<evidence type="ECO:0000256" key="3">
    <source>
        <dbReference type="ARBA" id="ARBA00006462"/>
    </source>
</evidence>
<dbReference type="InterPro" id="IPR026050">
    <property type="entry name" value="C1GALT1/C1GALT1_chp1"/>
</dbReference>
<evidence type="ECO:0000256" key="9">
    <source>
        <dbReference type="ARBA" id="ARBA00022968"/>
    </source>
</evidence>
<evidence type="ECO:0000256" key="11">
    <source>
        <dbReference type="ARBA" id="ARBA00023136"/>
    </source>
</evidence>
<keyword evidence="9" id="KW-0735">Signal-anchor</keyword>
<evidence type="ECO:0000256" key="5">
    <source>
        <dbReference type="ARBA" id="ARBA00022676"/>
    </source>
</evidence>
<evidence type="ECO:0000256" key="10">
    <source>
        <dbReference type="ARBA" id="ARBA00022989"/>
    </source>
</evidence>
<protein>
    <recommendedName>
        <fullName evidence="4">N-acetylgalactosaminide beta-1,3-galactosyltransferase</fullName>
        <ecNumber evidence="4">2.4.1.122</ecNumber>
    </recommendedName>
</protein>
<evidence type="ECO:0000256" key="8">
    <source>
        <dbReference type="ARBA" id="ARBA00022741"/>
    </source>
</evidence>
<evidence type="ECO:0000313" key="13">
    <source>
        <dbReference type="EMBL" id="CAF1269459.1"/>
    </source>
</evidence>
<proteinExistence type="inferred from homology"/>
<dbReference type="GO" id="GO:0000166">
    <property type="term" value="F:nucleotide binding"/>
    <property type="evidence" value="ECO:0007669"/>
    <property type="project" value="UniProtKB-KW"/>
</dbReference>
<evidence type="ECO:0000256" key="1">
    <source>
        <dbReference type="ARBA" id="ARBA00004606"/>
    </source>
</evidence>
<dbReference type="EMBL" id="CAJNOM010000748">
    <property type="protein sequence ID" value="CAF1555311.1"/>
    <property type="molecule type" value="Genomic_DNA"/>
</dbReference>
<keyword evidence="5" id="KW-0328">Glycosyltransferase</keyword>
<evidence type="ECO:0000256" key="4">
    <source>
        <dbReference type="ARBA" id="ARBA00012557"/>
    </source>
</evidence>
<dbReference type="InterPro" id="IPR003378">
    <property type="entry name" value="Fringe-like_glycosylTrfase"/>
</dbReference>
<reference evidence="14" key="1">
    <citation type="submission" date="2021-02" db="EMBL/GenBank/DDBJ databases">
        <authorList>
            <person name="Nowell W R."/>
        </authorList>
    </citation>
    <scope>NUCLEOTIDE SEQUENCE</scope>
</reference>
<keyword evidence="11" id="KW-0472">Membrane</keyword>
<keyword evidence="15" id="KW-1185">Reference proteome</keyword>
<keyword evidence="10" id="KW-1133">Transmembrane helix</keyword>
<sequence length="440" mass="51354">MLKFITNKYKETGRRENPYHHSADTKLLLNFEPKRRVYHDRKASSRFESVETWRDARLIKDTSRIRHIPRRKHFRALDDTSSTSFGLQQILVSEYPEGAEKIFFMIKTGGTELWKKLPVHFFASLPKMPKFGLYSDAPGSIAGYEVIDSLANLTESIRNSELFEMYRLHRDIHDNHGIYDYSETKLNNAWDLDKFKNIPILLHAYENSNCDWFFMVDTDSYVMVESLVDWLKGRDPNKPYYHGSIINIGVPFAHGGSGILVSRKAIEMTVASHREYLEEYEQRATKDCCGDRVLGLMLFEKGKIIGTTGEASDKLRPFQGNTHWDVEVTEMQWCLPVLSFHHVSPHDIELLWEYEQIKEREGSHVTYGDIYRDFYQPYITDVIENWDNNARDVQIHKEEGKQEPSSPAWKSFEECKATCERDEKCLTYRTANAQAPRVPI</sequence>
<name>A0A815XB86_9BILA</name>
<keyword evidence="6" id="KW-0808">Transferase</keyword>
<comment type="caution">
    <text evidence="14">The sequence shown here is derived from an EMBL/GenBank/DDBJ whole genome shotgun (WGS) entry which is preliminary data.</text>
</comment>
<keyword evidence="8" id="KW-0547">Nucleotide-binding</keyword>
<dbReference type="OrthoDB" id="414175at2759"/>
<dbReference type="GO" id="GO:0016263">
    <property type="term" value="F:glycoprotein-N-acetylgalactosamine 3-beta-galactosyltransferase activity"/>
    <property type="evidence" value="ECO:0007669"/>
    <property type="project" value="UniProtKB-EC"/>
</dbReference>